<dbReference type="EMBL" id="BPLQ01011669">
    <property type="protein sequence ID" value="GIY59494.1"/>
    <property type="molecule type" value="Genomic_DNA"/>
</dbReference>
<dbReference type="Proteomes" id="UP001054837">
    <property type="component" value="Unassembled WGS sequence"/>
</dbReference>
<evidence type="ECO:0000256" key="1">
    <source>
        <dbReference type="SAM" id="MobiDB-lite"/>
    </source>
</evidence>
<evidence type="ECO:0000313" key="2">
    <source>
        <dbReference type="EMBL" id="GIY59494.1"/>
    </source>
</evidence>
<organism evidence="2 3">
    <name type="scientific">Caerostris darwini</name>
    <dbReference type="NCBI Taxonomy" id="1538125"/>
    <lineage>
        <taxon>Eukaryota</taxon>
        <taxon>Metazoa</taxon>
        <taxon>Ecdysozoa</taxon>
        <taxon>Arthropoda</taxon>
        <taxon>Chelicerata</taxon>
        <taxon>Arachnida</taxon>
        <taxon>Araneae</taxon>
        <taxon>Araneomorphae</taxon>
        <taxon>Entelegynae</taxon>
        <taxon>Araneoidea</taxon>
        <taxon>Araneidae</taxon>
        <taxon>Caerostris</taxon>
    </lineage>
</organism>
<dbReference type="AlphaFoldDB" id="A0AAV4UPK5"/>
<sequence>MNISYSGWDVTSTPKLPFQLPFRNDHQPALHSFPSLPSGLIRGVLGKVTEDITAGVSHCESRFLIPMGMGWNEDRQTSVTTPVSKRSSTRAPFFPFSAEYPDPGSFREKRQRI</sequence>
<feature type="region of interest" description="Disordered" evidence="1">
    <location>
        <begin position="94"/>
        <end position="113"/>
    </location>
</feature>
<name>A0AAV4UPK5_9ARAC</name>
<proteinExistence type="predicted"/>
<accession>A0AAV4UPK5</accession>
<gene>
    <name evidence="2" type="ORF">CDAR_528721</name>
</gene>
<evidence type="ECO:0000313" key="3">
    <source>
        <dbReference type="Proteomes" id="UP001054837"/>
    </source>
</evidence>
<keyword evidence="3" id="KW-1185">Reference proteome</keyword>
<comment type="caution">
    <text evidence="2">The sequence shown here is derived from an EMBL/GenBank/DDBJ whole genome shotgun (WGS) entry which is preliminary data.</text>
</comment>
<protein>
    <submittedName>
        <fullName evidence="2">Uncharacterized protein</fullName>
    </submittedName>
</protein>
<reference evidence="2 3" key="1">
    <citation type="submission" date="2021-06" db="EMBL/GenBank/DDBJ databases">
        <title>Caerostris darwini draft genome.</title>
        <authorList>
            <person name="Kono N."/>
            <person name="Arakawa K."/>
        </authorList>
    </citation>
    <scope>NUCLEOTIDE SEQUENCE [LARGE SCALE GENOMIC DNA]</scope>
</reference>